<dbReference type="SUPFAM" id="SSF63829">
    <property type="entry name" value="Calcium-dependent phosphotriesterase"/>
    <property type="match status" value="1"/>
</dbReference>
<dbReference type="KEGG" id="htq:FRZ44_13230"/>
<feature type="chain" id="PRO_5023872856" evidence="1">
    <location>
        <begin position="36"/>
        <end position="370"/>
    </location>
</feature>
<dbReference type="EMBL" id="CP042906">
    <property type="protein sequence ID" value="QEX16032.1"/>
    <property type="molecule type" value="Genomic_DNA"/>
</dbReference>
<feature type="signal peptide" evidence="1">
    <location>
        <begin position="1"/>
        <end position="35"/>
    </location>
</feature>
<gene>
    <name evidence="2" type="ORF">FRZ44_13230</name>
</gene>
<evidence type="ECO:0000256" key="1">
    <source>
        <dbReference type="SAM" id="SignalP"/>
    </source>
</evidence>
<evidence type="ECO:0000313" key="3">
    <source>
        <dbReference type="Proteomes" id="UP000326202"/>
    </source>
</evidence>
<reference evidence="2 3" key="1">
    <citation type="submission" date="2019-08" db="EMBL/GenBank/DDBJ databases">
        <title>Hyperibacter terrae gen. nov., sp. nov. and Hyperibacter viscosus sp. nov., two new members in the family Rhodospirillaceae isolated from the rhizosphere of Hypericum perforatum.</title>
        <authorList>
            <person name="Noviana Z."/>
        </authorList>
    </citation>
    <scope>NUCLEOTIDE SEQUENCE [LARGE SCALE GENOMIC DNA]</scope>
    <source>
        <strain evidence="2 3">R5913</strain>
    </source>
</reference>
<keyword evidence="3" id="KW-1185">Reference proteome</keyword>
<proteinExistence type="predicted"/>
<dbReference type="Proteomes" id="UP000326202">
    <property type="component" value="Chromosome"/>
</dbReference>
<name>A0A5J6MF26_9PROT</name>
<sequence>MRNWKIAKDIVRCQRLCAMAIVLLALTVVAGRVAAQDAGASHPTLGTIPLFQPPPWVDERDDIVGLRQWLPDGRLAIAGNTAPRENGYLRIIDPRTKVEEDYYLVGGDGVGPMGRTEPSVVVVGDAIFLLNDGGDLVRASKQQQLMARIDLGFYTEIYADAASGAILNDGNSVLVSWWESVPSKRGYCGDGAVVARLSPEGKILWRWRDRQGGDNFPNDMVVLKTGTIIVLIEGHSTEFMGSMWEAACGHDYEYLVALSPDGREIARRSIPRGTWLQKLGLGGGGDEVIAAGGYIYKYVDKVARIRVEGSSLKFDWTPLSQIVPIHPGDDVAVTLLEGGGLTLEIGSRPIRVRTDDMGRIIEIKDLNLAP</sequence>
<protein>
    <submittedName>
        <fullName evidence="2">Uncharacterized protein</fullName>
    </submittedName>
</protein>
<accession>A0A5J6MF26</accession>
<keyword evidence="1" id="KW-0732">Signal</keyword>
<organism evidence="2 3">
    <name type="scientific">Hypericibacter terrae</name>
    <dbReference type="NCBI Taxonomy" id="2602015"/>
    <lineage>
        <taxon>Bacteria</taxon>
        <taxon>Pseudomonadati</taxon>
        <taxon>Pseudomonadota</taxon>
        <taxon>Alphaproteobacteria</taxon>
        <taxon>Rhodospirillales</taxon>
        <taxon>Dongiaceae</taxon>
        <taxon>Hypericibacter</taxon>
    </lineage>
</organism>
<evidence type="ECO:0000313" key="2">
    <source>
        <dbReference type="EMBL" id="QEX16032.1"/>
    </source>
</evidence>
<dbReference type="RefSeq" id="WP_151176430.1">
    <property type="nucleotide sequence ID" value="NZ_CP042906.1"/>
</dbReference>
<dbReference type="AlphaFoldDB" id="A0A5J6MF26"/>